<gene>
    <name evidence="1" type="ORF">FC756_25915</name>
</gene>
<organism evidence="1 2">
    <name type="scientific">Lysinibacillus mangiferihumi</name>
    <dbReference type="NCBI Taxonomy" id="1130819"/>
    <lineage>
        <taxon>Bacteria</taxon>
        <taxon>Bacillati</taxon>
        <taxon>Bacillota</taxon>
        <taxon>Bacilli</taxon>
        <taxon>Bacillales</taxon>
        <taxon>Bacillaceae</taxon>
        <taxon>Lysinibacillus</taxon>
    </lineage>
</organism>
<evidence type="ECO:0000313" key="1">
    <source>
        <dbReference type="EMBL" id="TKI53078.1"/>
    </source>
</evidence>
<evidence type="ECO:0000313" key="2">
    <source>
        <dbReference type="Proteomes" id="UP000308744"/>
    </source>
</evidence>
<comment type="caution">
    <text evidence="1">The sequence shown here is derived from an EMBL/GenBank/DDBJ whole genome shotgun (WGS) entry which is preliminary data.</text>
</comment>
<dbReference type="EMBL" id="SZPU01000143">
    <property type="protein sequence ID" value="TKI53078.1"/>
    <property type="molecule type" value="Genomic_DNA"/>
</dbReference>
<name>A0A4U2XYQ0_9BACI</name>
<keyword evidence="2" id="KW-1185">Reference proteome</keyword>
<reference evidence="1 2" key="1">
    <citation type="submission" date="2019-04" db="EMBL/GenBank/DDBJ databases">
        <title>Lysinibacillus genome sequencing.</title>
        <authorList>
            <person name="Dunlap C."/>
        </authorList>
    </citation>
    <scope>NUCLEOTIDE SEQUENCE [LARGE SCALE GENOMIC DNA]</scope>
    <source>
        <strain evidence="1 2">CCTCC AB 2010389</strain>
    </source>
</reference>
<accession>A0A4U2XYQ0</accession>
<proteinExistence type="predicted"/>
<protein>
    <submittedName>
        <fullName evidence="1">Uncharacterized protein</fullName>
    </submittedName>
</protein>
<dbReference type="RefSeq" id="WP_107897859.1">
    <property type="nucleotide sequence ID" value="NZ_PYWM01000068.1"/>
</dbReference>
<dbReference type="Proteomes" id="UP000308744">
    <property type="component" value="Unassembled WGS sequence"/>
</dbReference>
<sequence>MFLIVEFKYSTEQEENKVSKFNNPSQIIEFVADKSTEHEAFEVVRINEYKEGKLIPYELVFIKGRIDLVPVVGGIK</sequence>
<dbReference type="AlphaFoldDB" id="A0A4U2XYQ0"/>